<protein>
    <submittedName>
        <fullName evidence="1">Uncharacterized protein</fullName>
    </submittedName>
</protein>
<gene>
    <name evidence="1" type="ORF">K488DRAFT_87892</name>
</gene>
<proteinExistence type="predicted"/>
<keyword evidence="2" id="KW-1185">Reference proteome</keyword>
<evidence type="ECO:0000313" key="2">
    <source>
        <dbReference type="Proteomes" id="UP000814128"/>
    </source>
</evidence>
<name>A0ACB8QG89_9AGAM</name>
<dbReference type="EMBL" id="MU273628">
    <property type="protein sequence ID" value="KAI0030321.1"/>
    <property type="molecule type" value="Genomic_DNA"/>
</dbReference>
<reference evidence="1" key="1">
    <citation type="submission" date="2021-02" db="EMBL/GenBank/DDBJ databases">
        <authorList>
            <consortium name="DOE Joint Genome Institute"/>
            <person name="Ahrendt S."/>
            <person name="Looney B.P."/>
            <person name="Miyauchi S."/>
            <person name="Morin E."/>
            <person name="Drula E."/>
            <person name="Courty P.E."/>
            <person name="Chicoki N."/>
            <person name="Fauchery L."/>
            <person name="Kohler A."/>
            <person name="Kuo A."/>
            <person name="Labutti K."/>
            <person name="Pangilinan J."/>
            <person name="Lipzen A."/>
            <person name="Riley R."/>
            <person name="Andreopoulos W."/>
            <person name="He G."/>
            <person name="Johnson J."/>
            <person name="Barry K.W."/>
            <person name="Grigoriev I.V."/>
            <person name="Nagy L."/>
            <person name="Hibbett D."/>
            <person name="Henrissat B."/>
            <person name="Matheny P.B."/>
            <person name="Labbe J."/>
            <person name="Martin F."/>
        </authorList>
    </citation>
    <scope>NUCLEOTIDE SEQUENCE</scope>
    <source>
        <strain evidence="1">EC-137</strain>
    </source>
</reference>
<comment type="caution">
    <text evidence="1">The sequence shown here is derived from an EMBL/GenBank/DDBJ whole genome shotgun (WGS) entry which is preliminary data.</text>
</comment>
<organism evidence="1 2">
    <name type="scientific">Vararia minispora EC-137</name>
    <dbReference type="NCBI Taxonomy" id="1314806"/>
    <lineage>
        <taxon>Eukaryota</taxon>
        <taxon>Fungi</taxon>
        <taxon>Dikarya</taxon>
        <taxon>Basidiomycota</taxon>
        <taxon>Agaricomycotina</taxon>
        <taxon>Agaricomycetes</taxon>
        <taxon>Russulales</taxon>
        <taxon>Lachnocladiaceae</taxon>
        <taxon>Vararia</taxon>
    </lineage>
</organism>
<sequence>MTLQFSHPEALEKIFQKLEQESERRAQEDLASNPVAAGAAAARSATRDRRRTSISISRFGQVDDPQTTTFSIPTTPTLSTTPHIYTQRHRDSTDSLESTSSTVGAHEHHLESDHVTQVHRIAARQSIGRSVGGILQRTLSRSRSKPQLVAGADVDVVIGVVVEEAATVEHAPEEDDLRPESRAMAYADSGRQLRNQASRFTIAAAAPPPERKGIMGRAKELSRRIRGRAQTVVDADRA</sequence>
<evidence type="ECO:0000313" key="1">
    <source>
        <dbReference type="EMBL" id="KAI0030321.1"/>
    </source>
</evidence>
<accession>A0ACB8QG89</accession>
<reference evidence="1" key="2">
    <citation type="journal article" date="2022" name="New Phytol.">
        <title>Evolutionary transition to the ectomycorrhizal habit in the genomes of a hyperdiverse lineage of mushroom-forming fungi.</title>
        <authorList>
            <person name="Looney B."/>
            <person name="Miyauchi S."/>
            <person name="Morin E."/>
            <person name="Drula E."/>
            <person name="Courty P.E."/>
            <person name="Kohler A."/>
            <person name="Kuo A."/>
            <person name="LaButti K."/>
            <person name="Pangilinan J."/>
            <person name="Lipzen A."/>
            <person name="Riley R."/>
            <person name="Andreopoulos W."/>
            <person name="He G."/>
            <person name="Johnson J."/>
            <person name="Nolan M."/>
            <person name="Tritt A."/>
            <person name="Barry K.W."/>
            <person name="Grigoriev I.V."/>
            <person name="Nagy L.G."/>
            <person name="Hibbett D."/>
            <person name="Henrissat B."/>
            <person name="Matheny P.B."/>
            <person name="Labbe J."/>
            <person name="Martin F.M."/>
        </authorList>
    </citation>
    <scope>NUCLEOTIDE SEQUENCE</scope>
    <source>
        <strain evidence="1">EC-137</strain>
    </source>
</reference>
<dbReference type="Proteomes" id="UP000814128">
    <property type="component" value="Unassembled WGS sequence"/>
</dbReference>